<dbReference type="Pfam" id="PF25332">
    <property type="entry name" value="C2_PACS_N"/>
    <property type="match status" value="1"/>
</dbReference>
<evidence type="ECO:0008006" key="7">
    <source>
        <dbReference type="Google" id="ProtNLM"/>
    </source>
</evidence>
<evidence type="ECO:0000256" key="1">
    <source>
        <dbReference type="ARBA" id="ARBA00008590"/>
    </source>
</evidence>
<feature type="region of interest" description="Disordered" evidence="3">
    <location>
        <begin position="735"/>
        <end position="756"/>
    </location>
</feature>
<dbReference type="EMBL" id="KL367546">
    <property type="protein sequence ID" value="KFD64965.1"/>
    <property type="molecule type" value="Genomic_DNA"/>
</dbReference>
<dbReference type="AlphaFoldDB" id="A0A085N669"/>
<evidence type="ECO:0000256" key="3">
    <source>
        <dbReference type="SAM" id="MobiDB-lite"/>
    </source>
</evidence>
<evidence type="ECO:0000256" key="2">
    <source>
        <dbReference type="ARBA" id="ARBA00022553"/>
    </source>
</evidence>
<evidence type="ECO:0000259" key="5">
    <source>
        <dbReference type="Pfam" id="PF25332"/>
    </source>
</evidence>
<evidence type="ECO:0000259" key="4">
    <source>
        <dbReference type="Pfam" id="PF10254"/>
    </source>
</evidence>
<organism evidence="6">
    <name type="scientific">Trichuris suis</name>
    <name type="common">pig whipworm</name>
    <dbReference type="NCBI Taxonomy" id="68888"/>
    <lineage>
        <taxon>Eukaryota</taxon>
        <taxon>Metazoa</taxon>
        <taxon>Ecdysozoa</taxon>
        <taxon>Nematoda</taxon>
        <taxon>Enoplea</taxon>
        <taxon>Dorylaimia</taxon>
        <taxon>Trichinellida</taxon>
        <taxon>Trichuridae</taxon>
        <taxon>Trichuris</taxon>
    </lineage>
</organism>
<comment type="similarity">
    <text evidence="1">Belongs to the PACS family.</text>
</comment>
<feature type="domain" description="Phosphofurin acidic cluster sorting protein 1/2 N-terminal C2" evidence="5">
    <location>
        <begin position="7"/>
        <end position="144"/>
    </location>
</feature>
<accession>A0A085N669</accession>
<gene>
    <name evidence="6" type="ORF">M514_11548</name>
</gene>
<feature type="compositionally biased region" description="Polar residues" evidence="3">
    <location>
        <begin position="271"/>
        <end position="288"/>
    </location>
</feature>
<dbReference type="InterPro" id="IPR019381">
    <property type="entry name" value="PACS1/2_C"/>
</dbReference>
<evidence type="ECO:0000313" key="6">
    <source>
        <dbReference type="EMBL" id="KFD64965.1"/>
    </source>
</evidence>
<protein>
    <recommendedName>
        <fullName evidence="7">Phosphofurin acidic cluster sorting protein 2</fullName>
    </recommendedName>
</protein>
<reference evidence="6" key="1">
    <citation type="journal article" date="2014" name="Nat. Genet.">
        <title>Genome and transcriptome of the porcine whipworm Trichuris suis.</title>
        <authorList>
            <person name="Jex A.R."/>
            <person name="Nejsum P."/>
            <person name="Schwarz E.M."/>
            <person name="Hu L."/>
            <person name="Young N.D."/>
            <person name="Hall R.S."/>
            <person name="Korhonen P.K."/>
            <person name="Liao S."/>
            <person name="Thamsborg S."/>
            <person name="Xia J."/>
            <person name="Xu P."/>
            <person name="Wang S."/>
            <person name="Scheerlinck J.P."/>
            <person name="Hofmann A."/>
            <person name="Sternberg P.W."/>
            <person name="Wang J."/>
            <person name="Gasser R.B."/>
        </authorList>
    </citation>
    <scope>NUCLEOTIDE SEQUENCE [LARGE SCALE GENOMIC DNA]</scope>
    <source>
        <strain evidence="6">DCEP-RM93F</strain>
    </source>
</reference>
<feature type="non-terminal residue" evidence="6">
    <location>
        <position position="914"/>
    </location>
</feature>
<dbReference type="Pfam" id="PF10254">
    <property type="entry name" value="Pacs-1"/>
    <property type="match status" value="2"/>
</dbReference>
<dbReference type="PANTHER" id="PTHR13280:SF17">
    <property type="entry name" value="KRUEPPEL TARGET AT 95D, ISOFORM A"/>
    <property type="match status" value="1"/>
</dbReference>
<feature type="region of interest" description="Disordered" evidence="3">
    <location>
        <begin position="156"/>
        <end position="186"/>
    </location>
</feature>
<proteinExistence type="inferred from homology"/>
<feature type="domain" description="Phosphofurin acidic cluster sorting protein 1/2 C-terminal" evidence="4">
    <location>
        <begin position="873"/>
        <end position="906"/>
    </location>
</feature>
<dbReference type="GO" id="GO:0072659">
    <property type="term" value="P:protein localization to plasma membrane"/>
    <property type="evidence" value="ECO:0007669"/>
    <property type="project" value="TreeGrafter"/>
</dbReference>
<feature type="compositionally biased region" description="Acidic residues" evidence="3">
    <location>
        <begin position="158"/>
        <end position="168"/>
    </location>
</feature>
<dbReference type="Proteomes" id="UP000030758">
    <property type="component" value="Unassembled WGS sequence"/>
</dbReference>
<name>A0A085N669_9BILA</name>
<dbReference type="InterPro" id="IPR057541">
    <property type="entry name" value="PACS1/2_N"/>
</dbReference>
<feature type="region of interest" description="Disordered" evidence="3">
    <location>
        <begin position="262"/>
        <end position="322"/>
    </location>
</feature>
<feature type="domain" description="Phosphofurin acidic cluster sorting protein 1/2 C-terminal" evidence="4">
    <location>
        <begin position="419"/>
        <end position="596"/>
    </location>
</feature>
<sequence length="914" mass="102248">MEQCKIVPMRLFATWEVDRACSNCVPRLCCLSFNRLTIFRSLEQGATNLVIAVKLQGFKRTLRSNDMPVVPVNGIVDVDLDYPHFVKKQNNRLLVMLQRRKKYKNRPMLGYKTLAVGAINLTDVLQSVGLRELTLHSDDEANPAARLCILSLKQSGEYSDDDDEDWTGNEEGGASDSEPIVDEQPIGVMTPSNSWLKSACSGQQAQHSPVRFALHQKNIKQKFISLLKKFRVPEEESTDGAFGKKPAQQELEALFEELDSLTDSGGEQENDTASLRSTPKPSLRTYFSSREKLPIVQDEGSDESKDSTGYTASCDVDSPRNKDYKTIDRDTLPECLDKSVEGDRTADARFSSVPLKEWSTDPTSIKGRPSVAHQNSAPIFESRKLVKSSAMATTKDLPSASTASAPCITKSATTALQLLESCNYCCLVTETLKETKSVFFALVAKIQRFCNQNSASPSPIQLCLLGGDEFFNNCLRSYTEVFGQKPNDWLGYVRFYPVACCNGIWLRYLSSMDRAYFNLFGQSAWLDLWDKVVLSESESKAILDGIHRYLDNAKLVLPMIISEVMIHLKSESSNNELTQQFVPFVVSVKLAPVENARKFFVLFFNLPKRDIYVQLASLIWREYSNCFEPSEKLHYYYSSIHYYDKEVRYVKTEATISSSDFANVSVTSPTAAQSTNSNLPTSAVTCGRTDFSLQSSSPPGSPHSNELATSVAGTDAKELQIEYWTTSNLPFPSTVSSTTPSVPARQESLSSKREIAQSGSQAKCTMKTAFRSLSVTKSAPNPVVLLNESSTLPLSLLAFHFVKERKKDKGKFTLLFTRDVSDGCYADFSLFSAAKIGRHQSLYLQYAAKFSNQSCEDKILLLLLPFFKVLFCSVRIDGVEWKNVKFFQISALWQTHVKFFPVGVFQLDTVRETT</sequence>
<keyword evidence="2" id="KW-0597">Phosphoprotein</keyword>
<dbReference type="PANTHER" id="PTHR13280">
    <property type="entry name" value="PHOSPHOFURIN ACIDIC CLUSTER SORTING PROTEIN"/>
    <property type="match status" value="1"/>
</dbReference>